<dbReference type="SUPFAM" id="SSF52540">
    <property type="entry name" value="P-loop containing nucleoside triphosphate hydrolases"/>
    <property type="match status" value="2"/>
</dbReference>
<dbReference type="Pfam" id="PF01555">
    <property type="entry name" value="N6_N4_Mtase"/>
    <property type="match status" value="1"/>
</dbReference>
<dbReference type="PROSITE" id="PS51194">
    <property type="entry name" value="HELICASE_CTER"/>
    <property type="match status" value="1"/>
</dbReference>
<keyword evidence="2" id="KW-0808">Transferase</keyword>
<dbReference type="Gene3D" id="3.40.50.300">
    <property type="entry name" value="P-loop containing nucleotide triphosphate hydrolases"/>
    <property type="match status" value="2"/>
</dbReference>
<evidence type="ECO:0000259" key="4">
    <source>
        <dbReference type="PROSITE" id="PS51192"/>
    </source>
</evidence>
<dbReference type="PANTHER" id="PTHR45766:SF6">
    <property type="entry name" value="SWI_SNF-RELATED MATRIX-ASSOCIATED ACTIN-DEPENDENT REGULATOR OF CHROMATIN SUBFAMILY A-LIKE PROTEIN 1"/>
    <property type="match status" value="1"/>
</dbReference>
<evidence type="ECO:0000313" key="6">
    <source>
        <dbReference type="EMBL" id="KKM06393.1"/>
    </source>
</evidence>
<evidence type="ECO:0000256" key="3">
    <source>
        <dbReference type="ARBA" id="ARBA00022801"/>
    </source>
</evidence>
<protein>
    <recommendedName>
        <fullName evidence="7">Helicase ATP-binding domain-containing protein</fullName>
    </recommendedName>
</protein>
<sequence length="756" mass="87047">MLYNDFLENKIKAKLDNGFILDTNNINPLLYDFQTEIVKWAIRKGRSAIFADCGLGKTPIQLEWSRHIINATNKNVMIFAPLAVNQQTVEEGQKFKIDVNICREQADVKSGINIANYEIMHKFNHDKFGGIVLDESSILKSYGGKYRKDITEFAKNIKYKLCCTATPAPNDLIELINHAEFLDVMRGKEMIALYFTQDGNTTHKWRLKKHAQKDFWKWIATWSVALRKPEDIGYKHAGFDLPDLNIVKCITKSEAAEGHLFALEAVGLKEQRSAQKDSLNHRLEKTVKIINNSEDQWLIWCNYNYESDALKKNIPGSVEIKGADPTSHKEKSLIDFKHSKIRILITKPSIAGFGMNFQQCHNIIFVGLSHSYEQYYQALRRCWRYGQKHKVNIYIVISEAERNILNNVLEKEKRVSGMMDNIIKQMGGLQMSGTTRQEMEYEEQEINNGDYKMILGDAIEKIDEIEDDSVGLSVFSPPFPGMYAYTNSMRDVGNCTKIDEMIKHFRYLVTKDKLYRVLKPGRMAAIHLCQLTAMLSRDGYIGLKDYRGRVIQMMIDEGWIYAGEVTIDKNPQLQAVRNKERGLLFKTLANDSSKLRMGLADYLIYFRKPGESIEPIRAGVSTKYNPDGSGWITENEWIEWAAPVWYRQSKDYPGGIRETDVLNVRTARSEDDERHLCPLQLGVIHRAVYLWSNPGDIVLSPFAGMGSEGYQAILDHRRFIGIELKKEYYETALNNLQYALHKRQDNKLQLFESEII</sequence>
<proteinExistence type="predicted"/>
<feature type="domain" description="Helicase C-terminal" evidence="5">
    <location>
        <begin position="282"/>
        <end position="430"/>
    </location>
</feature>
<dbReference type="InterPro" id="IPR001650">
    <property type="entry name" value="Helicase_C-like"/>
</dbReference>
<evidence type="ECO:0000256" key="1">
    <source>
        <dbReference type="ARBA" id="ARBA00022603"/>
    </source>
</evidence>
<dbReference type="GO" id="GO:0008170">
    <property type="term" value="F:N-methyltransferase activity"/>
    <property type="evidence" value="ECO:0007669"/>
    <property type="project" value="InterPro"/>
</dbReference>
<dbReference type="GO" id="GO:0006281">
    <property type="term" value="P:DNA repair"/>
    <property type="evidence" value="ECO:0007669"/>
    <property type="project" value="TreeGrafter"/>
</dbReference>
<evidence type="ECO:0008006" key="7">
    <source>
        <dbReference type="Google" id="ProtNLM"/>
    </source>
</evidence>
<feature type="domain" description="Helicase ATP-binding" evidence="4">
    <location>
        <begin position="38"/>
        <end position="185"/>
    </location>
</feature>
<dbReference type="PRINTS" id="PR00508">
    <property type="entry name" value="S21N4MTFRASE"/>
</dbReference>
<accession>A0A0F9K599</accession>
<evidence type="ECO:0000259" key="5">
    <source>
        <dbReference type="PROSITE" id="PS51194"/>
    </source>
</evidence>
<dbReference type="GO" id="GO:0032259">
    <property type="term" value="P:methylation"/>
    <property type="evidence" value="ECO:0007669"/>
    <property type="project" value="UniProtKB-KW"/>
</dbReference>
<keyword evidence="3" id="KW-0378">Hydrolase</keyword>
<dbReference type="GO" id="GO:0003677">
    <property type="term" value="F:DNA binding"/>
    <property type="evidence" value="ECO:0007669"/>
    <property type="project" value="InterPro"/>
</dbReference>
<evidence type="ECO:0000256" key="2">
    <source>
        <dbReference type="ARBA" id="ARBA00022679"/>
    </source>
</evidence>
<reference evidence="6" key="1">
    <citation type="journal article" date="2015" name="Nature">
        <title>Complex archaea that bridge the gap between prokaryotes and eukaryotes.</title>
        <authorList>
            <person name="Spang A."/>
            <person name="Saw J.H."/>
            <person name="Jorgensen S.L."/>
            <person name="Zaremba-Niedzwiedzka K."/>
            <person name="Martijn J."/>
            <person name="Lind A.E."/>
            <person name="van Eijk R."/>
            <person name="Schleper C."/>
            <person name="Guy L."/>
            <person name="Ettema T.J."/>
        </authorList>
    </citation>
    <scope>NUCLEOTIDE SEQUENCE</scope>
</reference>
<dbReference type="GO" id="GO:0016787">
    <property type="term" value="F:hydrolase activity"/>
    <property type="evidence" value="ECO:0007669"/>
    <property type="project" value="UniProtKB-KW"/>
</dbReference>
<organism evidence="6">
    <name type="scientific">marine sediment metagenome</name>
    <dbReference type="NCBI Taxonomy" id="412755"/>
    <lineage>
        <taxon>unclassified sequences</taxon>
        <taxon>metagenomes</taxon>
        <taxon>ecological metagenomes</taxon>
    </lineage>
</organism>
<dbReference type="SUPFAM" id="SSF53335">
    <property type="entry name" value="S-adenosyl-L-methionine-dependent methyltransferases"/>
    <property type="match status" value="1"/>
</dbReference>
<dbReference type="InterPro" id="IPR014001">
    <property type="entry name" value="Helicase_ATP-bd"/>
</dbReference>
<dbReference type="SMART" id="SM00490">
    <property type="entry name" value="HELICc"/>
    <property type="match status" value="1"/>
</dbReference>
<dbReference type="InterPro" id="IPR002941">
    <property type="entry name" value="DNA_methylase_N4/N6"/>
</dbReference>
<dbReference type="InterPro" id="IPR001091">
    <property type="entry name" value="RM_Methyltransferase"/>
</dbReference>
<dbReference type="GO" id="GO:0031297">
    <property type="term" value="P:replication fork processing"/>
    <property type="evidence" value="ECO:0007669"/>
    <property type="project" value="TreeGrafter"/>
</dbReference>
<dbReference type="SMART" id="SM00487">
    <property type="entry name" value="DEXDc"/>
    <property type="match status" value="1"/>
</dbReference>
<dbReference type="InterPro" id="IPR029063">
    <property type="entry name" value="SAM-dependent_MTases_sf"/>
</dbReference>
<dbReference type="PANTHER" id="PTHR45766">
    <property type="entry name" value="DNA ANNEALING HELICASE AND ENDONUCLEASE ZRANB3 FAMILY MEMBER"/>
    <property type="match status" value="1"/>
</dbReference>
<dbReference type="InterPro" id="IPR027417">
    <property type="entry name" value="P-loop_NTPase"/>
</dbReference>
<dbReference type="EMBL" id="LAZR01016004">
    <property type="protein sequence ID" value="KKM06393.1"/>
    <property type="molecule type" value="Genomic_DNA"/>
</dbReference>
<dbReference type="PROSITE" id="PS51192">
    <property type="entry name" value="HELICASE_ATP_BIND_1"/>
    <property type="match status" value="1"/>
</dbReference>
<name>A0A0F9K599_9ZZZZ</name>
<dbReference type="Pfam" id="PF00271">
    <property type="entry name" value="Helicase_C"/>
    <property type="match status" value="1"/>
</dbReference>
<gene>
    <name evidence="6" type="ORF">LCGC14_1744440</name>
</gene>
<dbReference type="AlphaFoldDB" id="A0A0F9K599"/>
<comment type="caution">
    <text evidence="6">The sequence shown here is derived from an EMBL/GenBank/DDBJ whole genome shotgun (WGS) entry which is preliminary data.</text>
</comment>
<keyword evidence="1" id="KW-0489">Methyltransferase</keyword>
<dbReference type="Gene3D" id="3.40.50.150">
    <property type="entry name" value="Vaccinia Virus protein VP39"/>
    <property type="match status" value="1"/>
</dbReference>